<dbReference type="Pfam" id="PF19577">
    <property type="entry name" value="DcaP"/>
    <property type="match status" value="1"/>
</dbReference>
<feature type="coiled-coil region" evidence="1">
    <location>
        <begin position="11"/>
        <end position="38"/>
    </location>
</feature>
<evidence type="ECO:0008006" key="4">
    <source>
        <dbReference type="Google" id="ProtNLM"/>
    </source>
</evidence>
<protein>
    <recommendedName>
        <fullName evidence="4">Porin</fullName>
    </recommendedName>
</protein>
<dbReference type="SUPFAM" id="SSF56935">
    <property type="entry name" value="Porins"/>
    <property type="match status" value="1"/>
</dbReference>
<dbReference type="InterPro" id="IPR045748">
    <property type="entry name" value="DcaP"/>
</dbReference>
<keyword evidence="3" id="KW-1185">Reference proteome</keyword>
<gene>
    <name evidence="2" type="ORF">H4F99_09750</name>
</gene>
<organism evidence="2 3">
    <name type="scientific">Marilutibacter penaei</name>
    <dbReference type="NCBI Taxonomy" id="2759900"/>
    <lineage>
        <taxon>Bacteria</taxon>
        <taxon>Pseudomonadati</taxon>
        <taxon>Pseudomonadota</taxon>
        <taxon>Gammaproteobacteria</taxon>
        <taxon>Lysobacterales</taxon>
        <taxon>Lysobacteraceae</taxon>
        <taxon>Marilutibacter</taxon>
    </lineage>
</organism>
<evidence type="ECO:0000313" key="2">
    <source>
        <dbReference type="EMBL" id="MBB1088773.1"/>
    </source>
</evidence>
<evidence type="ECO:0000256" key="1">
    <source>
        <dbReference type="SAM" id="Coils"/>
    </source>
</evidence>
<comment type="caution">
    <text evidence="2">The sequence shown here is derived from an EMBL/GenBank/DDBJ whole genome shotgun (WGS) entry which is preliminary data.</text>
</comment>
<accession>A0A7W3YET4</accession>
<dbReference type="Proteomes" id="UP000552587">
    <property type="component" value="Unassembled WGS sequence"/>
</dbReference>
<evidence type="ECO:0000313" key="3">
    <source>
        <dbReference type="Proteomes" id="UP000552587"/>
    </source>
</evidence>
<dbReference type="EMBL" id="JACHTE010000006">
    <property type="protein sequence ID" value="MBB1088773.1"/>
    <property type="molecule type" value="Genomic_DNA"/>
</dbReference>
<dbReference type="AlphaFoldDB" id="A0A7W3YET4"/>
<keyword evidence="1" id="KW-0175">Coiled coil</keyword>
<name>A0A7W3YET4_9GAMM</name>
<proteinExistence type="predicted"/>
<sequence length="441" mass="47366">MVLGLLLPLGAQAQTAKEIELEARVAELERMVQQLVEQQAAPTATPAPVAPVGVAPAATSPAQAEATPAIQTQPILTGSPEGARFSYGGFIKLDAMTTDTSDGEIVDGSAGRLFYVPSTIPVTANGAEPDSDPYTDFTAQFSRFWFAADYTSDEGDKFRGYIEADLFGGGSNNIGNETSTNTHGITIRHAFVTWNNWLAGQTWTNFQDTASLPDTVDFLGVTDGTIFVRQAQIRYTNGPWSFSAENPQTLLNAYQGTARGNTGDGVVPDVTGRWTTKGDWGHLSVAGMLRQFKNDDETAGGGAVSVAGKFNLGASDDIRYMVNAGQGIGRYMAFGMGADVVADADGDIEPITAYGLFAGWRHVFSPSLRGNLIYSAAHYDNDPSLTGYGVTERSQSIRANLIYTPFPKLDIGAELSYGERMLEDDREGDLKRIHTTVKYSF</sequence>
<reference evidence="2 3" key="1">
    <citation type="submission" date="2020-07" db="EMBL/GenBank/DDBJ databases">
        <authorList>
            <person name="Xu S."/>
            <person name="Li A."/>
        </authorList>
    </citation>
    <scope>NUCLEOTIDE SEQUENCE [LARGE SCALE GENOMIC DNA]</scope>
    <source>
        <strain evidence="2 3">SG-8</strain>
    </source>
</reference>